<protein>
    <recommendedName>
        <fullName evidence="3">Interleukin-5</fullName>
    </recommendedName>
    <alternativeName>
        <fullName evidence="11">Eosinophil differentiation factor</fullName>
    </alternativeName>
    <alternativeName>
        <fullName evidence="10">T-cell replacing factor</fullName>
    </alternativeName>
</protein>
<comment type="subcellular location">
    <subcellularLocation>
        <location evidence="1">Secreted</location>
    </subcellularLocation>
</comment>
<keyword evidence="9" id="KW-0325">Glycoprotein</keyword>
<keyword evidence="4" id="KW-0202">Cytokine</keyword>
<evidence type="ECO:0000256" key="10">
    <source>
        <dbReference type="ARBA" id="ARBA00031343"/>
    </source>
</evidence>
<keyword evidence="5" id="KW-0964">Secreted</keyword>
<comment type="similarity">
    <text evidence="2">Belongs to the IL-5 family.</text>
</comment>
<evidence type="ECO:0000256" key="1">
    <source>
        <dbReference type="ARBA" id="ARBA00004613"/>
    </source>
</evidence>
<dbReference type="PRINTS" id="PR00432">
    <property type="entry name" value="INTERLEUKIN5"/>
</dbReference>
<dbReference type="Ensembl" id="ENSSHAT00000027127.1">
    <property type="protein sequence ID" value="ENSSHAP00000038147.1"/>
    <property type="gene ID" value="ENSSHAG00000028225.1"/>
</dbReference>
<evidence type="ECO:0000256" key="3">
    <source>
        <dbReference type="ARBA" id="ARBA00019463"/>
    </source>
</evidence>
<comment type="subunit">
    <text evidence="12">Homodimer; disulfide-linked. Interacts with IL5RA. Interacts with CSF2RB.</text>
</comment>
<dbReference type="AlphaFoldDB" id="A0A7N4V4I9"/>
<dbReference type="GO" id="GO:0006955">
    <property type="term" value="P:immune response"/>
    <property type="evidence" value="ECO:0007669"/>
    <property type="project" value="InterPro"/>
</dbReference>
<dbReference type="Gene3D" id="1.20.1250.10">
    <property type="match status" value="1"/>
</dbReference>
<evidence type="ECO:0000256" key="5">
    <source>
        <dbReference type="ARBA" id="ARBA00022525"/>
    </source>
</evidence>
<evidence type="ECO:0000256" key="7">
    <source>
        <dbReference type="ARBA" id="ARBA00023030"/>
    </source>
</evidence>
<keyword evidence="14" id="KW-1185">Reference proteome</keyword>
<organism evidence="13 14">
    <name type="scientific">Sarcophilus harrisii</name>
    <name type="common">Tasmanian devil</name>
    <name type="synonym">Sarcophilus laniarius</name>
    <dbReference type="NCBI Taxonomy" id="9305"/>
    <lineage>
        <taxon>Eukaryota</taxon>
        <taxon>Metazoa</taxon>
        <taxon>Chordata</taxon>
        <taxon>Craniata</taxon>
        <taxon>Vertebrata</taxon>
        <taxon>Euteleostomi</taxon>
        <taxon>Mammalia</taxon>
        <taxon>Metatheria</taxon>
        <taxon>Dasyuromorphia</taxon>
        <taxon>Dasyuridae</taxon>
        <taxon>Sarcophilus</taxon>
    </lineage>
</organism>
<dbReference type="GO" id="GO:0008083">
    <property type="term" value="F:growth factor activity"/>
    <property type="evidence" value="ECO:0007669"/>
    <property type="project" value="UniProtKB-KW"/>
</dbReference>
<dbReference type="InterPro" id="IPR009079">
    <property type="entry name" value="4_helix_cytokine-like_core"/>
</dbReference>
<keyword evidence="7" id="KW-0339">Growth factor</keyword>
<dbReference type="Pfam" id="PF02025">
    <property type="entry name" value="IL5"/>
    <property type="match status" value="1"/>
</dbReference>
<reference evidence="13" key="2">
    <citation type="submission" date="2025-08" db="UniProtKB">
        <authorList>
            <consortium name="Ensembl"/>
        </authorList>
    </citation>
    <scope>IDENTIFICATION</scope>
</reference>
<dbReference type="PANTHER" id="PTHR48491:SF1">
    <property type="entry name" value="INTERLEUKIN-5"/>
    <property type="match status" value="1"/>
</dbReference>
<name>A0A7N4V4I9_SARHA</name>
<accession>A0A7N4V4I9</accession>
<evidence type="ECO:0000256" key="4">
    <source>
        <dbReference type="ARBA" id="ARBA00022514"/>
    </source>
</evidence>
<dbReference type="PANTHER" id="PTHR48491">
    <property type="entry name" value="INTERLEUKIN-5"/>
    <property type="match status" value="1"/>
</dbReference>
<reference evidence="13 14" key="1">
    <citation type="journal article" date="2011" name="Proc. Natl. Acad. Sci. U.S.A.">
        <title>Genetic diversity and population structure of the endangered marsupial Sarcophilus harrisii (Tasmanian devil).</title>
        <authorList>
            <person name="Miller W."/>
            <person name="Hayes V.M."/>
            <person name="Ratan A."/>
            <person name="Petersen D.C."/>
            <person name="Wittekindt N.E."/>
            <person name="Miller J."/>
            <person name="Walenz B."/>
            <person name="Knight J."/>
            <person name="Qi J."/>
            <person name="Zhao F."/>
            <person name="Wang Q."/>
            <person name="Bedoya-Reina O.C."/>
            <person name="Katiyar N."/>
            <person name="Tomsho L.P."/>
            <person name="Kasson L.M."/>
            <person name="Hardie R.A."/>
            <person name="Woodbridge P."/>
            <person name="Tindall E.A."/>
            <person name="Bertelsen M.F."/>
            <person name="Dixon D."/>
            <person name="Pyecroft S."/>
            <person name="Helgen K.M."/>
            <person name="Lesk A.M."/>
            <person name="Pringle T.H."/>
            <person name="Patterson N."/>
            <person name="Zhang Y."/>
            <person name="Kreiss A."/>
            <person name="Woods G.M."/>
            <person name="Jones M.E."/>
            <person name="Schuster S.C."/>
        </authorList>
    </citation>
    <scope>NUCLEOTIDE SEQUENCE [LARGE SCALE GENOMIC DNA]</scope>
</reference>
<evidence type="ECO:0000313" key="14">
    <source>
        <dbReference type="Proteomes" id="UP000007648"/>
    </source>
</evidence>
<sequence>GPPHQIRNHVPPTIPRRFQLASAPPPSGTNPRPFRFLARERARELLLYFIFFKLLPEYLCSCLRTEVRAFPHPLEARRCRGRKQSKLPHRTLLIGNGTLRISIPDPKNHPLCIEEIFQGIETLKNQTAEDNVVERIFQNFSSLKEHITTKEKQCGGERRKVEQFLDYLEEFLQTVNTEWTVES</sequence>
<dbReference type="SUPFAM" id="SSF47266">
    <property type="entry name" value="4-helical cytokines"/>
    <property type="match status" value="1"/>
</dbReference>
<dbReference type="InterPro" id="IPR000186">
    <property type="entry name" value="IL-5"/>
</dbReference>
<evidence type="ECO:0000256" key="12">
    <source>
        <dbReference type="ARBA" id="ARBA00034135"/>
    </source>
</evidence>
<evidence type="ECO:0000256" key="9">
    <source>
        <dbReference type="ARBA" id="ARBA00023180"/>
    </source>
</evidence>
<dbReference type="InParanoid" id="A0A7N4V4I9"/>
<reference evidence="13" key="3">
    <citation type="submission" date="2025-09" db="UniProtKB">
        <authorList>
            <consortium name="Ensembl"/>
        </authorList>
    </citation>
    <scope>IDENTIFICATION</scope>
</reference>
<evidence type="ECO:0000256" key="11">
    <source>
        <dbReference type="ARBA" id="ARBA00033290"/>
    </source>
</evidence>
<evidence type="ECO:0000256" key="6">
    <source>
        <dbReference type="ARBA" id="ARBA00022729"/>
    </source>
</evidence>
<gene>
    <name evidence="13" type="primary">IL5</name>
</gene>
<dbReference type="Proteomes" id="UP000007648">
    <property type="component" value="Unassembled WGS sequence"/>
</dbReference>
<dbReference type="FunCoup" id="A0A7N4V4I9">
    <property type="interactions" value="593"/>
</dbReference>
<keyword evidence="8" id="KW-1015">Disulfide bond</keyword>
<evidence type="ECO:0000313" key="13">
    <source>
        <dbReference type="Ensembl" id="ENSSHAP00000038147.1"/>
    </source>
</evidence>
<dbReference type="GO" id="GO:0005137">
    <property type="term" value="F:interleukin-5 receptor binding"/>
    <property type="evidence" value="ECO:0007669"/>
    <property type="project" value="InterPro"/>
</dbReference>
<keyword evidence="6" id="KW-0732">Signal</keyword>
<evidence type="ECO:0000256" key="8">
    <source>
        <dbReference type="ARBA" id="ARBA00023157"/>
    </source>
</evidence>
<dbReference type="GO" id="GO:0005615">
    <property type="term" value="C:extracellular space"/>
    <property type="evidence" value="ECO:0007669"/>
    <property type="project" value="UniProtKB-KW"/>
</dbReference>
<dbReference type="GeneTree" id="ENSGT00390000016991"/>
<evidence type="ECO:0000256" key="2">
    <source>
        <dbReference type="ARBA" id="ARBA00006740"/>
    </source>
</evidence>
<dbReference type="GO" id="GO:0005125">
    <property type="term" value="F:cytokine activity"/>
    <property type="evidence" value="ECO:0007669"/>
    <property type="project" value="UniProtKB-KW"/>
</dbReference>
<proteinExistence type="inferred from homology"/>